<sequence length="267" mass="28250">MVNPASPTSDLAADCAELDALLGELSTDAWATPTPAPGWTVQHQVAHLCAVFRMAATAAGDPAAFKAMTAGLSGDFDADVTAALSRYLGSEPSALLARWRVEWNGAVQALAALPPDAMVPWLVRPLPAMVLAGAGMMEVFGHGQDIADAVGVTPVRTDRVGHLVNFAHRTWDFGFQARNMRTPSQEPRFEVTAPSGKVWAIGPDDADTVSGDAVDLCLLVTRRRHRNDLRLSASGPAADLWLDVAQAYRGPAGEGRRPGQFASSASR</sequence>
<name>A0A919VYC4_9ACTN</name>
<dbReference type="SUPFAM" id="SSF109854">
    <property type="entry name" value="DinB/YfiT-like putative metalloenzymes"/>
    <property type="match status" value="1"/>
</dbReference>
<dbReference type="InterPro" id="IPR017518">
    <property type="entry name" value="CHP03084"/>
</dbReference>
<dbReference type="NCBIfam" id="TIGR03083">
    <property type="entry name" value="maleylpyruvate isomerase family mycothiol-dependent enzyme"/>
    <property type="match status" value="1"/>
</dbReference>
<dbReference type="AlphaFoldDB" id="A0A919VYC4"/>
<protein>
    <submittedName>
        <fullName evidence="2">Wyosine base formation</fullName>
    </submittedName>
</protein>
<dbReference type="EMBL" id="BOQP01000051">
    <property type="protein sequence ID" value="GIM82486.1"/>
    <property type="molecule type" value="Genomic_DNA"/>
</dbReference>
<comment type="caution">
    <text evidence="2">The sequence shown here is derived from an EMBL/GenBank/DDBJ whole genome shotgun (WGS) entry which is preliminary data.</text>
</comment>
<evidence type="ECO:0000259" key="1">
    <source>
        <dbReference type="Pfam" id="PF11716"/>
    </source>
</evidence>
<reference evidence="2" key="1">
    <citation type="submission" date="2021-03" db="EMBL/GenBank/DDBJ databases">
        <title>Whole genome shotgun sequence of Actinoplanes consettensis NBRC 14913.</title>
        <authorList>
            <person name="Komaki H."/>
            <person name="Tamura T."/>
        </authorList>
    </citation>
    <scope>NUCLEOTIDE SEQUENCE</scope>
    <source>
        <strain evidence="2">NBRC 14913</strain>
    </source>
</reference>
<dbReference type="NCBIfam" id="TIGR03084">
    <property type="entry name" value="TIGR03084 family metal-binding protein"/>
    <property type="match status" value="1"/>
</dbReference>
<dbReference type="Proteomes" id="UP000680865">
    <property type="component" value="Unassembled WGS sequence"/>
</dbReference>
<proteinExistence type="predicted"/>
<dbReference type="Gene3D" id="1.20.120.450">
    <property type="entry name" value="dinb family like domain"/>
    <property type="match status" value="1"/>
</dbReference>
<dbReference type="InterPro" id="IPR024344">
    <property type="entry name" value="MDMPI_metal-binding"/>
</dbReference>
<keyword evidence="3" id="KW-1185">Reference proteome</keyword>
<feature type="domain" description="Mycothiol-dependent maleylpyruvate isomerase metal-binding" evidence="1">
    <location>
        <begin position="12"/>
        <end position="147"/>
    </location>
</feature>
<dbReference type="GO" id="GO:0046872">
    <property type="term" value="F:metal ion binding"/>
    <property type="evidence" value="ECO:0007669"/>
    <property type="project" value="InterPro"/>
</dbReference>
<gene>
    <name evidence="2" type="ORF">Aco04nite_81820</name>
</gene>
<dbReference type="RefSeq" id="WP_213002552.1">
    <property type="nucleotide sequence ID" value="NZ_BAAATW010000002.1"/>
</dbReference>
<dbReference type="InterPro" id="IPR034660">
    <property type="entry name" value="DinB/YfiT-like"/>
</dbReference>
<accession>A0A919VYC4</accession>
<organism evidence="2 3">
    <name type="scientific">Winogradskya consettensis</name>
    <dbReference type="NCBI Taxonomy" id="113560"/>
    <lineage>
        <taxon>Bacteria</taxon>
        <taxon>Bacillati</taxon>
        <taxon>Actinomycetota</taxon>
        <taxon>Actinomycetes</taxon>
        <taxon>Micromonosporales</taxon>
        <taxon>Micromonosporaceae</taxon>
        <taxon>Winogradskya</taxon>
    </lineage>
</organism>
<evidence type="ECO:0000313" key="2">
    <source>
        <dbReference type="EMBL" id="GIM82486.1"/>
    </source>
</evidence>
<evidence type="ECO:0000313" key="3">
    <source>
        <dbReference type="Proteomes" id="UP000680865"/>
    </source>
</evidence>
<dbReference type="Pfam" id="PF11716">
    <property type="entry name" value="MDMPI_N"/>
    <property type="match status" value="1"/>
</dbReference>
<dbReference type="InterPro" id="IPR017517">
    <property type="entry name" value="Maleyloyr_isom"/>
</dbReference>